<dbReference type="GO" id="GO:0003824">
    <property type="term" value="F:catalytic activity"/>
    <property type="evidence" value="ECO:0007669"/>
    <property type="project" value="InterPro"/>
</dbReference>
<dbReference type="EMBL" id="CP031442">
    <property type="protein sequence ID" value="AXM05811.1"/>
    <property type="molecule type" value="Genomic_DNA"/>
</dbReference>
<sequence length="136" mass="14620">MDCLFCSIAAGDIPATIIDSDDASVAFLDIEPFQDGHTLVIPRRHVTSVLDDDGELGRISPMVTKVARRLVDSLGASGVNVVSNAGEVAGQSVHHLHVHVIPRYDREPGINAIRSAMPRRPIEEVAAMVTGESNRK</sequence>
<gene>
    <name evidence="6" type="ORF">B1B09_11290</name>
    <name evidence="5" type="ORF">DXN06_00470</name>
</gene>
<dbReference type="Proteomes" id="UP000226191">
    <property type="component" value="Unassembled WGS sequence"/>
</dbReference>
<evidence type="ECO:0000256" key="3">
    <source>
        <dbReference type="PROSITE-ProRule" id="PRU00464"/>
    </source>
</evidence>
<feature type="short sequence motif" description="Histidine triad motif" evidence="2 3">
    <location>
        <begin position="95"/>
        <end position="99"/>
    </location>
</feature>
<dbReference type="OMA" id="MSGFPMD"/>
<name>A0A2B7HSN0_CUTAC</name>
<dbReference type="Proteomes" id="UP000256621">
    <property type="component" value="Chromosome"/>
</dbReference>
<dbReference type="PANTHER" id="PTHR46648:SF1">
    <property type="entry name" value="ADENOSINE 5'-MONOPHOSPHORAMIDASE HNT1"/>
    <property type="match status" value="1"/>
</dbReference>
<reference evidence="5 8" key="2">
    <citation type="submission" date="2018-08" db="EMBL/GenBank/DDBJ databases">
        <title>Genome sequencing of Cutibacterium acnes KCOM 1315.</title>
        <authorList>
            <person name="Kook J.-K."/>
            <person name="Park S.-N."/>
            <person name="Lim Y.K."/>
        </authorList>
    </citation>
    <scope>NUCLEOTIDE SEQUENCE [LARGE SCALE GENOMIC DNA]</scope>
    <source>
        <strain evidence="5 8">KCOM 1315</strain>
    </source>
</reference>
<dbReference type="InterPro" id="IPR019808">
    <property type="entry name" value="Histidine_triad_CS"/>
</dbReference>
<evidence type="ECO:0000313" key="8">
    <source>
        <dbReference type="Proteomes" id="UP000256621"/>
    </source>
</evidence>
<dbReference type="PRINTS" id="PR00332">
    <property type="entry name" value="HISTRIAD"/>
</dbReference>
<feature type="active site" description="Tele-AMP-histidine intermediate" evidence="1">
    <location>
        <position position="97"/>
    </location>
</feature>
<dbReference type="AlphaFoldDB" id="A0A2B7HSN0"/>
<evidence type="ECO:0000256" key="2">
    <source>
        <dbReference type="PIRSR" id="PIRSR601310-3"/>
    </source>
</evidence>
<dbReference type="PANTHER" id="PTHR46648">
    <property type="entry name" value="HIT FAMILY PROTEIN 1"/>
    <property type="match status" value="1"/>
</dbReference>
<evidence type="ECO:0000313" key="6">
    <source>
        <dbReference type="EMBL" id="PGF32042.1"/>
    </source>
</evidence>
<proteinExistence type="predicted"/>
<dbReference type="InterPro" id="IPR036265">
    <property type="entry name" value="HIT-like_sf"/>
</dbReference>
<protein>
    <submittedName>
        <fullName evidence="5">HIT domain-containing protein</fullName>
    </submittedName>
    <submittedName>
        <fullName evidence="6">HIT family protein</fullName>
    </submittedName>
</protein>
<dbReference type="Gene3D" id="3.30.428.10">
    <property type="entry name" value="HIT-like"/>
    <property type="match status" value="1"/>
</dbReference>
<dbReference type="GeneID" id="92857352"/>
<dbReference type="SUPFAM" id="SSF54197">
    <property type="entry name" value="HIT-like"/>
    <property type="match status" value="1"/>
</dbReference>
<dbReference type="InterPro" id="IPR001310">
    <property type="entry name" value="Histidine_triad_HIT"/>
</dbReference>
<organism evidence="6 7">
    <name type="scientific">Cutibacterium acnes</name>
    <name type="common">Propionibacterium acnes</name>
    <dbReference type="NCBI Taxonomy" id="1747"/>
    <lineage>
        <taxon>Bacteria</taxon>
        <taxon>Bacillati</taxon>
        <taxon>Actinomycetota</taxon>
        <taxon>Actinomycetes</taxon>
        <taxon>Propionibacteriales</taxon>
        <taxon>Propionibacteriaceae</taxon>
        <taxon>Cutibacterium</taxon>
    </lineage>
</organism>
<dbReference type="GO" id="GO:0009117">
    <property type="term" value="P:nucleotide metabolic process"/>
    <property type="evidence" value="ECO:0007669"/>
    <property type="project" value="TreeGrafter"/>
</dbReference>
<reference evidence="6 7" key="1">
    <citation type="submission" date="2017-02" db="EMBL/GenBank/DDBJ databases">
        <title>Prevalence of linear plasmids in Cutibacterium acnes isolates obtained from cancerous prostatic tissue.</title>
        <authorList>
            <person name="Davidsson S."/>
            <person name="Bruggemann H."/>
        </authorList>
    </citation>
    <scope>NUCLEOTIDE SEQUENCE [LARGE SCALE GENOMIC DNA]</scope>
    <source>
        <strain evidence="6 7">11-78</strain>
    </source>
</reference>
<dbReference type="InterPro" id="IPR011146">
    <property type="entry name" value="HIT-like"/>
</dbReference>
<dbReference type="RefSeq" id="WP_002516512.1">
    <property type="nucleotide sequence ID" value="NZ_AP019664.1"/>
</dbReference>
<dbReference type="EMBL" id="MVCE01000006">
    <property type="protein sequence ID" value="PGF32042.1"/>
    <property type="molecule type" value="Genomic_DNA"/>
</dbReference>
<dbReference type="PROSITE" id="PS51084">
    <property type="entry name" value="HIT_2"/>
    <property type="match status" value="1"/>
</dbReference>
<dbReference type="PROSITE" id="PS00892">
    <property type="entry name" value="HIT_1"/>
    <property type="match status" value="1"/>
</dbReference>
<dbReference type="Pfam" id="PF01230">
    <property type="entry name" value="HIT"/>
    <property type="match status" value="1"/>
</dbReference>
<evidence type="ECO:0000256" key="1">
    <source>
        <dbReference type="PIRSR" id="PIRSR601310-1"/>
    </source>
</evidence>
<evidence type="ECO:0000313" key="7">
    <source>
        <dbReference type="Proteomes" id="UP000226191"/>
    </source>
</evidence>
<evidence type="ECO:0000313" key="5">
    <source>
        <dbReference type="EMBL" id="AXM05811.1"/>
    </source>
</evidence>
<accession>A0A2B7HSN0</accession>
<dbReference type="OrthoDB" id="9784774at2"/>
<feature type="domain" description="HIT" evidence="4">
    <location>
        <begin position="4"/>
        <end position="110"/>
    </location>
</feature>
<evidence type="ECO:0000259" key="4">
    <source>
        <dbReference type="PROSITE" id="PS51084"/>
    </source>
</evidence>